<comment type="similarity">
    <text evidence="1">Belongs to the peptidase M8 family.</text>
</comment>
<feature type="chain" id="PRO_5004569317" description="EGF-like domain-containing protein" evidence="13">
    <location>
        <begin position="19"/>
        <end position="1518"/>
    </location>
</feature>
<dbReference type="Gene3D" id="3.90.132.10">
    <property type="entry name" value="Leishmanolysin , domain 2"/>
    <property type="match status" value="1"/>
</dbReference>
<dbReference type="PROSITE" id="PS50026">
    <property type="entry name" value="EGF_3"/>
    <property type="match status" value="4"/>
</dbReference>
<dbReference type="PRINTS" id="PR00011">
    <property type="entry name" value="EGFLAMININ"/>
</dbReference>
<evidence type="ECO:0000259" key="14">
    <source>
        <dbReference type="PROSITE" id="PS50026"/>
    </source>
</evidence>
<keyword evidence="7 10" id="KW-1015">Disulfide bond</keyword>
<dbReference type="eggNOG" id="KOG1225">
    <property type="taxonomic scope" value="Eukaryota"/>
</dbReference>
<dbReference type="OMA" id="DTYADYC"/>
<dbReference type="Gene3D" id="3.10.170.20">
    <property type="match status" value="1"/>
</dbReference>
<sequence length="1518" mass="160231">MKMLLGIVLVLIRSAVGGHDCGHDELMERFLADVDTSTLRSPQNLVSSKSRRLDADGVASSLFNPIRISFDTSKLFSDPGYLCSNVGDVVSRDGSSYTCAPNDVLTSDKRSFITNVLLPAITSYFSKVLSVQSVSGNLVVPGIGCSANGQWACCTNSMPPYLASTGIAKTDFLIHVTARPTSGAVLAWALPCNLDQYGRPISGQANFGPNRLDASSAARSQQVGTALHELTHALGFSSSRFPDFRQPLNGAPWGAGNVVFNTLERGVAVSKIITPKVVAAVKQQFNCYNWVNAGGELENGAQGTAATTTSHWEKRIFQNEYMTATASATPVFSALTLALFEDSGWYTANYSMAEALAWGYLEGCTFATAKCSEWSSDYFCRAKGDHCTPTRDAKGYCNLATYTSSIPAGFQYFGNAALGGQDTYADYCPLNSGYSNGGCANLGTYVTPGMGEILSSSSQCFQSTLSTSGTRYNDRVTSTPVCYSVDRCTKTAMLVTVGTTQVSCPMAGGAVSVPGYSGSLSCPPANTICQRLQNECSGAGVLQTDGSCVCHPGFNGADCSLLNCPAANGATCAGHGTCDGSTGQCTCQSGYTGLACSLLVCPGIDDPKYNAVECSNHGTCNAVTGACTCNAGYSGNACECVPGCPGCGANGSCDCKTGSCICAAGYYGTSCQTSQMPTVTTLELANATAYMGSVAAKSYQFFRVQLDSSSSDVTVRVVTTVGDADVYASFVTQTPTVGSLRASTFVSDANRTDGVDAITLCGSLGVFPRGINDTFHFCRQPNTQFVQGAPGYLYIGVFGFAASRFAINVKLNKCSSESCSNHGTCGKYYAGVCACDRYWTGDACNLPQCRPDCIDFDNCPVPGSSTPVGVVSRGLRNTSDCFGNGVCTVLPNADGVDQPTCVCDPAYHYDRPNDAQSLCKVPIPSISFVEHYNSSFVVYAQSLDEQVEIGKWALYTINVQPSWSYVYVQLDDVSVTSDALVLVRKNTLPSLDVTHPYPIQAADGAAWATQAGTQRILLTRAASTLSDGLLYVGVYNSLYARSSLAFSLNVQANSSCVNASRICPEATSTCSPALDGLCACATGYGGAFCDRGPIAHRRVWHNASAAINISVQLRPGQWTYLTLDVPDPDVTFIKVQLSNIDDAMPLLLVRGPLETGLPALDLGAAFDFDAMAASAMSQTVVVPVSTACSGPTCYKVAVYNKRFAADILLAQLSVQPVTAVSEVYPSYTCGGNGDVTICGGRGTCLDSKDGPSCSCKNGWHGLTCASPNPIDMGTLWYASENASLLCSVCTATFSLPNDGGALFTLPQSMQPNTGIQLRVTNLDGVSPTVYVAEVPPRSIYDFSRVSFSEGTEEVVQLLNEPLSGQFWVLVYSEAPITMSTSNASVSSRFQIAASLVARNGSSSATASITDTGFLPSVMQWLTTSSAGITVFTILLIFLTLVVGFFVYRIFRSPDNQDGAIRSIAHDIPVSNRPVMPSPATEAPDSPLRNAGRSESASDNGRRRSIDIELAEHPHVMQL</sequence>
<dbReference type="InterPro" id="IPR000742">
    <property type="entry name" value="EGF"/>
</dbReference>
<feature type="region of interest" description="Disordered" evidence="11">
    <location>
        <begin position="1471"/>
        <end position="1504"/>
    </location>
</feature>
<dbReference type="CDD" id="cd00055">
    <property type="entry name" value="EGF_Lam"/>
    <property type="match status" value="2"/>
</dbReference>
<comment type="cofactor">
    <cofactor evidence="9">
        <name>Zn(2+)</name>
        <dbReference type="ChEBI" id="CHEBI:29105"/>
    </cofactor>
    <text evidence="9">Binds 1 zinc ion per subunit.</text>
</comment>
<evidence type="ECO:0000313" key="15">
    <source>
        <dbReference type="EMBL" id="EQC29876.1"/>
    </source>
</evidence>
<dbReference type="PANTHER" id="PTHR10942:SF0">
    <property type="entry name" value="LEISHMANOLYSIN-LIKE PEPTIDASE"/>
    <property type="match status" value="1"/>
</dbReference>
<keyword evidence="16" id="KW-1185">Reference proteome</keyword>
<feature type="domain" description="EGF-like" evidence="14">
    <location>
        <begin position="560"/>
        <end position="597"/>
    </location>
</feature>
<dbReference type="InterPro" id="IPR001577">
    <property type="entry name" value="Peptidase_M8"/>
</dbReference>
<dbReference type="PANTHER" id="PTHR10942">
    <property type="entry name" value="LEISHMANOLYSIN-LIKE PEPTIDASE"/>
    <property type="match status" value="1"/>
</dbReference>
<dbReference type="PROSITE" id="PS00022">
    <property type="entry name" value="EGF_1"/>
    <property type="match status" value="5"/>
</dbReference>
<name>T0Q5K0_SAPDV</name>
<organism evidence="15 16">
    <name type="scientific">Saprolegnia diclina (strain VS20)</name>
    <dbReference type="NCBI Taxonomy" id="1156394"/>
    <lineage>
        <taxon>Eukaryota</taxon>
        <taxon>Sar</taxon>
        <taxon>Stramenopiles</taxon>
        <taxon>Oomycota</taxon>
        <taxon>Saprolegniomycetes</taxon>
        <taxon>Saprolegniales</taxon>
        <taxon>Saprolegniaceae</taxon>
        <taxon>Saprolegnia</taxon>
    </lineage>
</organism>
<keyword evidence="10" id="KW-0245">EGF-like domain</keyword>
<dbReference type="GO" id="GO:0004222">
    <property type="term" value="F:metalloendopeptidase activity"/>
    <property type="evidence" value="ECO:0007669"/>
    <property type="project" value="InterPro"/>
</dbReference>
<feature type="active site" evidence="8">
    <location>
        <position position="229"/>
    </location>
</feature>
<keyword evidence="13" id="KW-0732">Signal</keyword>
<feature type="domain" description="EGF-like" evidence="14">
    <location>
        <begin position="610"/>
        <end position="639"/>
    </location>
</feature>
<dbReference type="EMBL" id="JH767180">
    <property type="protein sequence ID" value="EQC29876.1"/>
    <property type="molecule type" value="Genomic_DNA"/>
</dbReference>
<evidence type="ECO:0000256" key="7">
    <source>
        <dbReference type="ARBA" id="ARBA00023157"/>
    </source>
</evidence>
<keyword evidence="3 9" id="KW-0479">Metal-binding</keyword>
<dbReference type="GO" id="GO:0005576">
    <property type="term" value="C:extracellular region"/>
    <property type="evidence" value="ECO:0007669"/>
    <property type="project" value="InterPro"/>
</dbReference>
<evidence type="ECO:0000256" key="3">
    <source>
        <dbReference type="ARBA" id="ARBA00022723"/>
    </source>
</evidence>
<feature type="disulfide bond" evidence="10">
    <location>
        <begin position="835"/>
        <end position="844"/>
    </location>
</feature>
<dbReference type="InParanoid" id="T0Q5K0"/>
<keyword evidence="6 9" id="KW-0482">Metalloprotease</keyword>
<evidence type="ECO:0000313" key="16">
    <source>
        <dbReference type="Proteomes" id="UP000030762"/>
    </source>
</evidence>
<feature type="binding site" evidence="9">
    <location>
        <position position="228"/>
    </location>
    <ligand>
        <name>Zn(2+)</name>
        <dbReference type="ChEBI" id="CHEBI:29105"/>
        <note>catalytic</note>
    </ligand>
</feature>
<dbReference type="Pfam" id="PF07974">
    <property type="entry name" value="EGF_2"/>
    <property type="match status" value="1"/>
</dbReference>
<feature type="disulfide bond" evidence="10">
    <location>
        <begin position="587"/>
        <end position="596"/>
    </location>
</feature>
<dbReference type="CDD" id="cd00054">
    <property type="entry name" value="EGF_CA"/>
    <property type="match status" value="1"/>
</dbReference>
<feature type="disulfide bond" evidence="10">
    <location>
        <begin position="629"/>
        <end position="638"/>
    </location>
</feature>
<evidence type="ECO:0000256" key="13">
    <source>
        <dbReference type="SAM" id="SignalP"/>
    </source>
</evidence>
<dbReference type="Gene3D" id="2.10.55.10">
    <property type="entry name" value="Leishmanolysin domain 3"/>
    <property type="match status" value="1"/>
</dbReference>
<dbReference type="GO" id="GO:0007155">
    <property type="term" value="P:cell adhesion"/>
    <property type="evidence" value="ECO:0007669"/>
    <property type="project" value="InterPro"/>
</dbReference>
<evidence type="ECO:0000256" key="8">
    <source>
        <dbReference type="PIRSR" id="PIRSR601577-1"/>
    </source>
</evidence>
<feature type="binding site" evidence="9">
    <location>
        <position position="232"/>
    </location>
    <ligand>
        <name>Zn(2+)</name>
        <dbReference type="ChEBI" id="CHEBI:29105"/>
        <note>catalytic</note>
    </ligand>
</feature>
<dbReference type="SMART" id="SM00181">
    <property type="entry name" value="EGF"/>
    <property type="match status" value="8"/>
</dbReference>
<dbReference type="Pfam" id="PF01457">
    <property type="entry name" value="Peptidase_M8"/>
    <property type="match status" value="1"/>
</dbReference>
<dbReference type="GO" id="GO:0046872">
    <property type="term" value="F:metal ion binding"/>
    <property type="evidence" value="ECO:0007669"/>
    <property type="project" value="UniProtKB-KW"/>
</dbReference>
<keyword evidence="5 9" id="KW-0862">Zinc</keyword>
<dbReference type="VEuPathDB" id="FungiDB:SDRG_12420"/>
<proteinExistence type="inferred from homology"/>
<dbReference type="InterPro" id="IPR002049">
    <property type="entry name" value="LE_dom"/>
</dbReference>
<evidence type="ECO:0000256" key="1">
    <source>
        <dbReference type="ARBA" id="ARBA00005860"/>
    </source>
</evidence>
<evidence type="ECO:0000256" key="10">
    <source>
        <dbReference type="PROSITE-ProRule" id="PRU00076"/>
    </source>
</evidence>
<feature type="domain" description="EGF-like" evidence="14">
    <location>
        <begin position="810"/>
        <end position="845"/>
    </location>
</feature>
<keyword evidence="2" id="KW-0645">Protease</keyword>
<dbReference type="FunFam" id="3.90.132.10:FF:000001">
    <property type="entry name" value="leishmanolysin-like peptidase isoform X2"/>
    <property type="match status" value="1"/>
</dbReference>
<evidence type="ECO:0000256" key="6">
    <source>
        <dbReference type="ARBA" id="ARBA00023049"/>
    </source>
</evidence>
<dbReference type="Proteomes" id="UP000030762">
    <property type="component" value="Unassembled WGS sequence"/>
</dbReference>
<evidence type="ECO:0000256" key="2">
    <source>
        <dbReference type="ARBA" id="ARBA00022670"/>
    </source>
</evidence>
<dbReference type="GO" id="GO:0006508">
    <property type="term" value="P:proteolysis"/>
    <property type="evidence" value="ECO:0007669"/>
    <property type="project" value="UniProtKB-KW"/>
</dbReference>
<keyword evidence="12" id="KW-1133">Transmembrane helix</keyword>
<dbReference type="InterPro" id="IPR013111">
    <property type="entry name" value="EGF_extracell"/>
</dbReference>
<keyword evidence="4" id="KW-0378">Hydrolase</keyword>
<dbReference type="OrthoDB" id="527990at2759"/>
<protein>
    <recommendedName>
        <fullName evidence="14">EGF-like domain-containing protein</fullName>
    </recommendedName>
</protein>
<evidence type="ECO:0000256" key="5">
    <source>
        <dbReference type="ARBA" id="ARBA00022833"/>
    </source>
</evidence>
<evidence type="ECO:0000256" key="9">
    <source>
        <dbReference type="PIRSR" id="PIRSR601577-2"/>
    </source>
</evidence>
<dbReference type="GeneID" id="19953147"/>
<evidence type="ECO:0000256" key="12">
    <source>
        <dbReference type="SAM" id="Phobius"/>
    </source>
</evidence>
<dbReference type="eggNOG" id="KOG2556">
    <property type="taxonomic scope" value="Eukaryota"/>
</dbReference>
<reference evidence="15 16" key="1">
    <citation type="submission" date="2012-04" db="EMBL/GenBank/DDBJ databases">
        <title>The Genome Sequence of Saprolegnia declina VS20.</title>
        <authorList>
            <consortium name="The Broad Institute Genome Sequencing Platform"/>
            <person name="Russ C."/>
            <person name="Nusbaum C."/>
            <person name="Tyler B."/>
            <person name="van West P."/>
            <person name="Dieguez-Uribeondo J."/>
            <person name="de Bruijn I."/>
            <person name="Tripathy S."/>
            <person name="Jiang R."/>
            <person name="Young S.K."/>
            <person name="Zeng Q."/>
            <person name="Gargeya S."/>
            <person name="Fitzgerald M."/>
            <person name="Haas B."/>
            <person name="Abouelleil A."/>
            <person name="Alvarado L."/>
            <person name="Arachchi H.M."/>
            <person name="Berlin A."/>
            <person name="Chapman S.B."/>
            <person name="Goldberg J."/>
            <person name="Griggs A."/>
            <person name="Gujja S."/>
            <person name="Hansen M."/>
            <person name="Howarth C."/>
            <person name="Imamovic A."/>
            <person name="Larimer J."/>
            <person name="McCowen C."/>
            <person name="Montmayeur A."/>
            <person name="Murphy C."/>
            <person name="Neiman D."/>
            <person name="Pearson M."/>
            <person name="Priest M."/>
            <person name="Roberts A."/>
            <person name="Saif S."/>
            <person name="Shea T."/>
            <person name="Sisk P."/>
            <person name="Sykes S."/>
            <person name="Wortman J."/>
            <person name="Nusbaum C."/>
            <person name="Birren B."/>
        </authorList>
    </citation>
    <scope>NUCLEOTIDE SEQUENCE [LARGE SCALE GENOMIC DNA]</scope>
    <source>
        <strain evidence="15 16">VS20</strain>
    </source>
</reference>
<dbReference type="Gene3D" id="2.10.25.10">
    <property type="entry name" value="Laminin"/>
    <property type="match status" value="3"/>
</dbReference>
<dbReference type="GO" id="GO:0005737">
    <property type="term" value="C:cytoplasm"/>
    <property type="evidence" value="ECO:0007669"/>
    <property type="project" value="TreeGrafter"/>
</dbReference>
<feature type="disulfide bond" evidence="10">
    <location>
        <begin position="1255"/>
        <end position="1264"/>
    </location>
</feature>
<dbReference type="PRINTS" id="PR01656">
    <property type="entry name" value="VACCYTOTOXIN"/>
</dbReference>
<dbReference type="RefSeq" id="XP_008616715.1">
    <property type="nucleotide sequence ID" value="XM_008618493.1"/>
</dbReference>
<dbReference type="GO" id="GO:0016020">
    <property type="term" value="C:membrane"/>
    <property type="evidence" value="ECO:0007669"/>
    <property type="project" value="InterPro"/>
</dbReference>
<keyword evidence="12" id="KW-0812">Transmembrane</keyword>
<keyword evidence="12" id="KW-0472">Membrane</keyword>
<dbReference type="SUPFAM" id="SSF55486">
    <property type="entry name" value="Metalloproteases ('zincins'), catalytic domain"/>
    <property type="match status" value="1"/>
</dbReference>
<comment type="caution">
    <text evidence="10">Lacks conserved residue(s) required for the propagation of feature annotation.</text>
</comment>
<dbReference type="PROSITE" id="PS01186">
    <property type="entry name" value="EGF_2"/>
    <property type="match status" value="3"/>
</dbReference>
<dbReference type="Pfam" id="PF23106">
    <property type="entry name" value="EGF_Teneurin"/>
    <property type="match status" value="2"/>
</dbReference>
<dbReference type="STRING" id="1156394.T0Q5K0"/>
<dbReference type="InterPro" id="IPR003842">
    <property type="entry name" value="Vacuolating_cytotoxin"/>
</dbReference>
<accession>T0Q5K0</accession>
<gene>
    <name evidence="15" type="ORF">SDRG_12420</name>
</gene>
<evidence type="ECO:0000256" key="11">
    <source>
        <dbReference type="SAM" id="MobiDB-lite"/>
    </source>
</evidence>
<feature type="binding site" evidence="9">
    <location>
        <position position="311"/>
    </location>
    <ligand>
        <name>Zn(2+)</name>
        <dbReference type="ChEBI" id="CHEBI:29105"/>
        <note>catalytic</note>
    </ligand>
</feature>
<feature type="signal peptide" evidence="13">
    <location>
        <begin position="1"/>
        <end position="18"/>
    </location>
</feature>
<feature type="domain" description="EGF-like" evidence="14">
    <location>
        <begin position="1225"/>
        <end position="1265"/>
    </location>
</feature>
<evidence type="ECO:0000256" key="4">
    <source>
        <dbReference type="ARBA" id="ARBA00022801"/>
    </source>
</evidence>
<feature type="transmembrane region" description="Helical" evidence="12">
    <location>
        <begin position="1426"/>
        <end position="1447"/>
    </location>
</feature>